<dbReference type="Proteomes" id="UP000694844">
    <property type="component" value="Chromosome 2"/>
</dbReference>
<dbReference type="InterPro" id="IPR047201">
    <property type="entry name" value="ERI-1_3'hExo-like"/>
</dbReference>
<dbReference type="InterPro" id="IPR012337">
    <property type="entry name" value="RNaseH-like_sf"/>
</dbReference>
<dbReference type="CDD" id="cd06133">
    <property type="entry name" value="ERI-1_3'hExo_like"/>
    <property type="match status" value="1"/>
</dbReference>
<protein>
    <submittedName>
        <fullName evidence="6">ERI1 exoribonuclease 3-like</fullName>
    </submittedName>
</protein>
<evidence type="ECO:0000313" key="5">
    <source>
        <dbReference type="Proteomes" id="UP000694844"/>
    </source>
</evidence>
<dbReference type="AlphaFoldDB" id="A0A8B8CF42"/>
<dbReference type="Gene3D" id="3.30.420.10">
    <property type="entry name" value="Ribonuclease H-like superfamily/Ribonuclease H"/>
    <property type="match status" value="1"/>
</dbReference>
<evidence type="ECO:0000256" key="3">
    <source>
        <dbReference type="ARBA" id="ARBA00022839"/>
    </source>
</evidence>
<dbReference type="OrthoDB" id="448399at2759"/>
<sequence>MRLRNIFKPARFFHVIDKMKVPIFMITQCCKIHTRNIFRSQTRKMASPKQQLFKYLLILDFEATCDDTSPPVPQEIIEFPVIKVNTTTLETEGIFHTYVEPDFHPKLTPFCTQLTGIQRSQVDGQPHLTEILEKLFPAWLESQGLQDPENNWIFVTCGDWDLKKMLPSQCSYLQKKQAGYFEKWINIKKAFCDVTSKYPKGMMGMLAELHIPHTGRHHSGIDDCTNIAKIATELIRRGHIFKQTSYP</sequence>
<dbReference type="RefSeq" id="XP_022314407.1">
    <property type="nucleotide sequence ID" value="XM_022458699.1"/>
</dbReference>
<dbReference type="InterPro" id="IPR036397">
    <property type="entry name" value="RNaseH_sf"/>
</dbReference>
<evidence type="ECO:0000256" key="1">
    <source>
        <dbReference type="ARBA" id="ARBA00022722"/>
    </source>
</evidence>
<keyword evidence="5" id="KW-1185">Reference proteome</keyword>
<dbReference type="InterPro" id="IPR051274">
    <property type="entry name" value="3-5_Exoribonuclease"/>
</dbReference>
<keyword evidence="2" id="KW-0378">Hydrolase</keyword>
<accession>A0A8B8CF42</accession>
<dbReference type="GO" id="GO:0000175">
    <property type="term" value="F:3'-5'-RNA exonuclease activity"/>
    <property type="evidence" value="ECO:0007669"/>
    <property type="project" value="InterPro"/>
</dbReference>
<feature type="domain" description="Exonuclease" evidence="4">
    <location>
        <begin position="55"/>
        <end position="240"/>
    </location>
</feature>
<dbReference type="GeneID" id="111118966"/>
<dbReference type="KEGG" id="cvn:111118966"/>
<dbReference type="Pfam" id="PF00929">
    <property type="entry name" value="RNase_T"/>
    <property type="match status" value="1"/>
</dbReference>
<dbReference type="PANTHER" id="PTHR23044">
    <property type="entry name" value="3'-5' EXONUCLEASE ERI1-RELATED"/>
    <property type="match status" value="1"/>
</dbReference>
<gene>
    <name evidence="6" type="primary">LOC111118966</name>
</gene>
<evidence type="ECO:0000313" key="6">
    <source>
        <dbReference type="RefSeq" id="XP_022314407.1"/>
    </source>
</evidence>
<keyword evidence="3" id="KW-0269">Exonuclease</keyword>
<dbReference type="InterPro" id="IPR013520">
    <property type="entry name" value="Ribonucl_H"/>
</dbReference>
<proteinExistence type="predicted"/>
<dbReference type="SMART" id="SM00479">
    <property type="entry name" value="EXOIII"/>
    <property type="match status" value="1"/>
</dbReference>
<name>A0A8B8CF42_CRAVI</name>
<evidence type="ECO:0000256" key="2">
    <source>
        <dbReference type="ARBA" id="ARBA00022801"/>
    </source>
</evidence>
<dbReference type="PANTHER" id="PTHR23044:SF61">
    <property type="entry name" value="3'-5' EXORIBONUCLEASE 1-RELATED"/>
    <property type="match status" value="1"/>
</dbReference>
<reference evidence="6" key="1">
    <citation type="submission" date="2025-08" db="UniProtKB">
        <authorList>
            <consortium name="RefSeq"/>
        </authorList>
    </citation>
    <scope>IDENTIFICATION</scope>
    <source>
        <tissue evidence="6">Whole sample</tissue>
    </source>
</reference>
<dbReference type="GO" id="GO:0003676">
    <property type="term" value="F:nucleic acid binding"/>
    <property type="evidence" value="ECO:0007669"/>
    <property type="project" value="InterPro"/>
</dbReference>
<evidence type="ECO:0000259" key="4">
    <source>
        <dbReference type="SMART" id="SM00479"/>
    </source>
</evidence>
<keyword evidence="1" id="KW-0540">Nuclease</keyword>
<organism evidence="5 6">
    <name type="scientific">Crassostrea virginica</name>
    <name type="common">Eastern oyster</name>
    <dbReference type="NCBI Taxonomy" id="6565"/>
    <lineage>
        <taxon>Eukaryota</taxon>
        <taxon>Metazoa</taxon>
        <taxon>Spiralia</taxon>
        <taxon>Lophotrochozoa</taxon>
        <taxon>Mollusca</taxon>
        <taxon>Bivalvia</taxon>
        <taxon>Autobranchia</taxon>
        <taxon>Pteriomorphia</taxon>
        <taxon>Ostreida</taxon>
        <taxon>Ostreoidea</taxon>
        <taxon>Ostreidae</taxon>
        <taxon>Crassostrea</taxon>
    </lineage>
</organism>
<dbReference type="SUPFAM" id="SSF53098">
    <property type="entry name" value="Ribonuclease H-like"/>
    <property type="match status" value="1"/>
</dbReference>